<organism evidence="3 4">
    <name type="scientific">Thermoactinomyces mirandus</name>
    <dbReference type="NCBI Taxonomy" id="2756294"/>
    <lineage>
        <taxon>Bacteria</taxon>
        <taxon>Bacillati</taxon>
        <taxon>Bacillota</taxon>
        <taxon>Bacilli</taxon>
        <taxon>Bacillales</taxon>
        <taxon>Thermoactinomycetaceae</taxon>
        <taxon>Thermoactinomyces</taxon>
    </lineage>
</organism>
<evidence type="ECO:0000313" key="4">
    <source>
        <dbReference type="Proteomes" id="UP000538292"/>
    </source>
</evidence>
<dbReference type="EMBL" id="JACEOL010000030">
    <property type="protein sequence ID" value="MBA4602412.1"/>
    <property type="molecule type" value="Genomic_DNA"/>
</dbReference>
<gene>
    <name evidence="3" type="primary">rsmD</name>
    <name evidence="3" type="ORF">H2C83_08805</name>
</gene>
<evidence type="ECO:0000256" key="2">
    <source>
        <dbReference type="ARBA" id="ARBA00022679"/>
    </source>
</evidence>
<accession>A0A7W1XSE1</accession>
<dbReference type="GO" id="GO:0003676">
    <property type="term" value="F:nucleic acid binding"/>
    <property type="evidence" value="ECO:0007669"/>
    <property type="project" value="InterPro"/>
</dbReference>
<dbReference type="PANTHER" id="PTHR43542">
    <property type="entry name" value="METHYLTRANSFERASE"/>
    <property type="match status" value="1"/>
</dbReference>
<keyword evidence="2 3" id="KW-0808">Transferase</keyword>
<dbReference type="AlphaFoldDB" id="A0A7W1XSE1"/>
<dbReference type="Pfam" id="PF03602">
    <property type="entry name" value="Cons_hypoth95"/>
    <property type="match status" value="1"/>
</dbReference>
<dbReference type="SUPFAM" id="SSF53335">
    <property type="entry name" value="S-adenosyl-L-methionine-dependent methyltransferases"/>
    <property type="match status" value="1"/>
</dbReference>
<keyword evidence="4" id="KW-1185">Reference proteome</keyword>
<dbReference type="Gene3D" id="3.40.50.150">
    <property type="entry name" value="Vaccinia Virus protein VP39"/>
    <property type="match status" value="1"/>
</dbReference>
<dbReference type="NCBIfam" id="TIGR00095">
    <property type="entry name" value="16S rRNA (guanine(966)-N(2))-methyltransferase RsmD"/>
    <property type="match status" value="1"/>
</dbReference>
<sequence length="184" mass="20376">MRIITGSAKGTRLKMVSGKHVRPTADHVKESFFQVIGPFFEGGLVLDLFCGTGALGLEAVSRGADRAILIDSSRASCKVARANAQAARLSAQVEIYRSDVLAGIRKLNKRQLKFDYIFMDPPYMKNLLTPVIEKLSFFDLLTEDGIIVAEHSSLSIPPQEIGSYQCYRRLNYGDTVISLFEKAE</sequence>
<evidence type="ECO:0000256" key="1">
    <source>
        <dbReference type="ARBA" id="ARBA00022603"/>
    </source>
</evidence>
<protein>
    <submittedName>
        <fullName evidence="3">16S rRNA (Guanine(966)-N(2))-methyltransferase RsmD</fullName>
        <ecNumber evidence="3">2.1.1.171</ecNumber>
    </submittedName>
</protein>
<dbReference type="InterPro" id="IPR029063">
    <property type="entry name" value="SAM-dependent_MTases_sf"/>
</dbReference>
<dbReference type="InterPro" id="IPR004398">
    <property type="entry name" value="RNA_MeTrfase_RsmD"/>
</dbReference>
<dbReference type="PROSITE" id="PS00092">
    <property type="entry name" value="N6_MTASE"/>
    <property type="match status" value="1"/>
</dbReference>
<dbReference type="GO" id="GO:0052913">
    <property type="term" value="F:16S rRNA (guanine(966)-N(2))-methyltransferase activity"/>
    <property type="evidence" value="ECO:0007669"/>
    <property type="project" value="UniProtKB-EC"/>
</dbReference>
<dbReference type="EC" id="2.1.1.171" evidence="3"/>
<evidence type="ECO:0000313" key="3">
    <source>
        <dbReference type="EMBL" id="MBA4602412.1"/>
    </source>
</evidence>
<dbReference type="CDD" id="cd02440">
    <property type="entry name" value="AdoMet_MTases"/>
    <property type="match status" value="1"/>
</dbReference>
<dbReference type="PIRSF" id="PIRSF004553">
    <property type="entry name" value="CHP00095"/>
    <property type="match status" value="1"/>
</dbReference>
<comment type="caution">
    <text evidence="3">The sequence shown here is derived from an EMBL/GenBank/DDBJ whole genome shotgun (WGS) entry which is preliminary data.</text>
</comment>
<name>A0A7W1XSE1_9BACL</name>
<keyword evidence="1 3" id="KW-0489">Methyltransferase</keyword>
<dbReference type="Proteomes" id="UP000538292">
    <property type="component" value="Unassembled WGS sequence"/>
</dbReference>
<proteinExistence type="predicted"/>
<dbReference type="InterPro" id="IPR002052">
    <property type="entry name" value="DNA_methylase_N6_adenine_CS"/>
</dbReference>
<reference evidence="3 4" key="1">
    <citation type="submission" date="2020-07" db="EMBL/GenBank/DDBJ databases">
        <title>Thermoactinomyces phylogeny.</title>
        <authorList>
            <person name="Dunlap C."/>
        </authorList>
    </citation>
    <scope>NUCLEOTIDE SEQUENCE [LARGE SCALE GENOMIC DNA]</scope>
    <source>
        <strain evidence="3 4">AMNI-1</strain>
    </source>
</reference>
<dbReference type="PANTHER" id="PTHR43542:SF1">
    <property type="entry name" value="METHYLTRANSFERASE"/>
    <property type="match status" value="1"/>
</dbReference>